<keyword evidence="2 5" id="KW-0812">Transmembrane</keyword>
<keyword evidence="8" id="KW-1185">Reference proteome</keyword>
<dbReference type="InterPro" id="IPR050307">
    <property type="entry name" value="Sterol_Desaturase_Related"/>
</dbReference>
<feature type="transmembrane region" description="Helical" evidence="5">
    <location>
        <begin position="12"/>
        <end position="43"/>
    </location>
</feature>
<dbReference type="OrthoDB" id="9770329at2"/>
<dbReference type="GO" id="GO:0008610">
    <property type="term" value="P:lipid biosynthetic process"/>
    <property type="evidence" value="ECO:0007669"/>
    <property type="project" value="InterPro"/>
</dbReference>
<accession>A0A1I4XL67</accession>
<evidence type="ECO:0000313" key="8">
    <source>
        <dbReference type="Proteomes" id="UP000199153"/>
    </source>
</evidence>
<dbReference type="Proteomes" id="UP000199153">
    <property type="component" value="Unassembled WGS sequence"/>
</dbReference>
<feature type="transmembrane region" description="Helical" evidence="5">
    <location>
        <begin position="100"/>
        <end position="121"/>
    </location>
</feature>
<feature type="transmembrane region" description="Helical" evidence="5">
    <location>
        <begin position="64"/>
        <end position="85"/>
    </location>
</feature>
<evidence type="ECO:0000256" key="4">
    <source>
        <dbReference type="ARBA" id="ARBA00023136"/>
    </source>
</evidence>
<evidence type="ECO:0000256" key="2">
    <source>
        <dbReference type="ARBA" id="ARBA00022692"/>
    </source>
</evidence>
<reference evidence="7 8" key="1">
    <citation type="submission" date="2016-10" db="EMBL/GenBank/DDBJ databases">
        <authorList>
            <person name="de Groot N.N."/>
        </authorList>
    </citation>
    <scope>NUCLEOTIDE SEQUENCE [LARGE SCALE GENOMIC DNA]</scope>
    <source>
        <strain evidence="7 8">DSM 17794</strain>
    </source>
</reference>
<keyword evidence="3 5" id="KW-1133">Transmembrane helix</keyword>
<protein>
    <submittedName>
        <fullName evidence="7">Sterol desaturase/sphingolipid hydroxylase, fatty acid hydroxylase superfamily</fullName>
    </submittedName>
</protein>
<dbReference type="EMBL" id="FOVL01000001">
    <property type="protein sequence ID" value="SFN26552.1"/>
    <property type="molecule type" value="Genomic_DNA"/>
</dbReference>
<dbReference type="RefSeq" id="WP_093404584.1">
    <property type="nucleotide sequence ID" value="NZ_FOVL01000001.1"/>
</dbReference>
<name>A0A1I4XL67_9FLAO</name>
<dbReference type="GO" id="GO:0005506">
    <property type="term" value="F:iron ion binding"/>
    <property type="evidence" value="ECO:0007669"/>
    <property type="project" value="InterPro"/>
</dbReference>
<dbReference type="GO" id="GO:0016491">
    <property type="term" value="F:oxidoreductase activity"/>
    <property type="evidence" value="ECO:0007669"/>
    <property type="project" value="InterPro"/>
</dbReference>
<dbReference type="PANTHER" id="PTHR11863">
    <property type="entry name" value="STEROL DESATURASE"/>
    <property type="match status" value="1"/>
</dbReference>
<sequence>MFPEINTGTIFLLYLTIFFFAIVFRYFLAAGIFYYYYYVWNFGKFNAKKLSRRSAKKGQLKKEIIWSIKASLIFALAGTILYWLWTKDLTAIYLPPEEFGYWYLPVSLILILLIHETYYYWVHRWMHHPRIYKAVHKVHHDSLTPTPWTAFSFHPWESLLEAIILPVILLIIPVNIYVLAFYLLLMTLSSVINHLDIEVYPEKFQKSWFGKLFIGATHHHYHHAEFNTNYGLYFTFWDKLMGTESPKMETPESET</sequence>
<evidence type="ECO:0000256" key="5">
    <source>
        <dbReference type="SAM" id="Phobius"/>
    </source>
</evidence>
<dbReference type="Pfam" id="PF04116">
    <property type="entry name" value="FA_hydroxylase"/>
    <property type="match status" value="1"/>
</dbReference>
<comment type="subcellular location">
    <subcellularLocation>
        <location evidence="1">Membrane</location>
    </subcellularLocation>
</comment>
<feature type="transmembrane region" description="Helical" evidence="5">
    <location>
        <begin position="162"/>
        <end position="185"/>
    </location>
</feature>
<organism evidence="7 8">
    <name type="scientific">Salegentibacter flavus</name>
    <dbReference type="NCBI Taxonomy" id="287099"/>
    <lineage>
        <taxon>Bacteria</taxon>
        <taxon>Pseudomonadati</taxon>
        <taxon>Bacteroidota</taxon>
        <taxon>Flavobacteriia</taxon>
        <taxon>Flavobacteriales</taxon>
        <taxon>Flavobacteriaceae</taxon>
        <taxon>Salegentibacter</taxon>
    </lineage>
</organism>
<evidence type="ECO:0000256" key="1">
    <source>
        <dbReference type="ARBA" id="ARBA00004370"/>
    </source>
</evidence>
<dbReference type="GO" id="GO:0016020">
    <property type="term" value="C:membrane"/>
    <property type="evidence" value="ECO:0007669"/>
    <property type="project" value="UniProtKB-SubCell"/>
</dbReference>
<keyword evidence="4 5" id="KW-0472">Membrane</keyword>
<evidence type="ECO:0000259" key="6">
    <source>
        <dbReference type="Pfam" id="PF04116"/>
    </source>
</evidence>
<gene>
    <name evidence="7" type="ORF">SAMN05660413_00134</name>
</gene>
<dbReference type="STRING" id="287099.SAMN05660413_00134"/>
<dbReference type="AlphaFoldDB" id="A0A1I4XL67"/>
<evidence type="ECO:0000256" key="3">
    <source>
        <dbReference type="ARBA" id="ARBA00022989"/>
    </source>
</evidence>
<dbReference type="InterPro" id="IPR006694">
    <property type="entry name" value="Fatty_acid_hydroxylase"/>
</dbReference>
<feature type="domain" description="Fatty acid hydroxylase" evidence="6">
    <location>
        <begin position="109"/>
        <end position="243"/>
    </location>
</feature>
<proteinExistence type="predicted"/>
<evidence type="ECO:0000313" key="7">
    <source>
        <dbReference type="EMBL" id="SFN26552.1"/>
    </source>
</evidence>